<reference evidence="1 2" key="1">
    <citation type="submission" date="2018-08" db="EMBL/GenBank/DDBJ databases">
        <title>A genome reference for cultivated species of the human gut microbiota.</title>
        <authorList>
            <person name="Zou Y."/>
            <person name="Xue W."/>
            <person name="Luo G."/>
        </authorList>
    </citation>
    <scope>NUCLEOTIDE SEQUENCE [LARGE SCALE GENOMIC DNA]</scope>
    <source>
        <strain evidence="1 2">AF42-9</strain>
    </source>
</reference>
<dbReference type="Proteomes" id="UP000286598">
    <property type="component" value="Unassembled WGS sequence"/>
</dbReference>
<comment type="caution">
    <text evidence="1">The sequence shown here is derived from an EMBL/GenBank/DDBJ whole genome shotgun (WGS) entry which is preliminary data.</text>
</comment>
<keyword evidence="2" id="KW-1185">Reference proteome</keyword>
<proteinExistence type="predicted"/>
<evidence type="ECO:0000313" key="2">
    <source>
        <dbReference type="Proteomes" id="UP000286598"/>
    </source>
</evidence>
<dbReference type="OrthoDB" id="1121857at2"/>
<protein>
    <submittedName>
        <fullName evidence="1">Uncharacterized protein</fullName>
    </submittedName>
</protein>
<gene>
    <name evidence="1" type="ORF">DW060_05220</name>
</gene>
<dbReference type="EMBL" id="QRNO01000019">
    <property type="protein sequence ID" value="RHK51192.1"/>
    <property type="molecule type" value="Genomic_DNA"/>
</dbReference>
<dbReference type="RefSeq" id="WP_007902845.1">
    <property type="nucleotide sequence ID" value="NZ_CALLOM010000041.1"/>
</dbReference>
<sequence length="90" mass="10159">MANKRNLKRNINYVCSELFSEAVAASMYSSKATEEDVNALLASILVIHNDYVRRVSHQEPGLSPKLFYKDLVNNFNKQVSEIVDQVVNLG</sequence>
<evidence type="ECO:0000313" key="1">
    <source>
        <dbReference type="EMBL" id="RHK51192.1"/>
    </source>
</evidence>
<accession>A0A3C0CF63</accession>
<dbReference type="AlphaFoldDB" id="A0A3C0CF63"/>
<name>A0A3C0CF63_9BACT</name>
<organism evidence="1 2">
    <name type="scientific">Leyella stercorea</name>
    <dbReference type="NCBI Taxonomy" id="363265"/>
    <lineage>
        <taxon>Bacteria</taxon>
        <taxon>Pseudomonadati</taxon>
        <taxon>Bacteroidota</taxon>
        <taxon>Bacteroidia</taxon>
        <taxon>Bacteroidales</taxon>
        <taxon>Prevotellaceae</taxon>
        <taxon>Leyella</taxon>
    </lineage>
</organism>
<dbReference type="GeneID" id="78338154"/>